<dbReference type="InParanoid" id="H2Y481"/>
<evidence type="ECO:0000313" key="2">
    <source>
        <dbReference type="Ensembl" id="ENSCSAVP00000000129.1"/>
    </source>
</evidence>
<dbReference type="PANTHER" id="PTHR31331:SF1">
    <property type="entry name" value="CYSTEINE RICH SECRETORY PROTEIN LCCL DOMAIN CONTAINING 2"/>
    <property type="match status" value="1"/>
</dbReference>
<reference evidence="2" key="2">
    <citation type="submission" date="2025-08" db="UniProtKB">
        <authorList>
            <consortium name="Ensembl"/>
        </authorList>
    </citation>
    <scope>IDENTIFICATION</scope>
</reference>
<dbReference type="InterPro" id="IPR036609">
    <property type="entry name" value="LCCL_sf"/>
</dbReference>
<reference evidence="3" key="1">
    <citation type="submission" date="2003-08" db="EMBL/GenBank/DDBJ databases">
        <authorList>
            <person name="Birren B."/>
            <person name="Nusbaum C."/>
            <person name="Abebe A."/>
            <person name="Abouelleil A."/>
            <person name="Adekoya E."/>
            <person name="Ait-zahra M."/>
            <person name="Allen N."/>
            <person name="Allen T."/>
            <person name="An P."/>
            <person name="Anderson M."/>
            <person name="Anderson S."/>
            <person name="Arachchi H."/>
            <person name="Armbruster J."/>
            <person name="Bachantsang P."/>
            <person name="Baldwin J."/>
            <person name="Barry A."/>
            <person name="Bayul T."/>
            <person name="Blitshsteyn B."/>
            <person name="Bloom T."/>
            <person name="Blye J."/>
            <person name="Boguslavskiy L."/>
            <person name="Borowsky M."/>
            <person name="Boukhgalter B."/>
            <person name="Brunache A."/>
            <person name="Butler J."/>
            <person name="Calixte N."/>
            <person name="Calvo S."/>
            <person name="Camarata J."/>
            <person name="Campo K."/>
            <person name="Chang J."/>
            <person name="Cheshatsang Y."/>
            <person name="Citroen M."/>
            <person name="Collymore A."/>
            <person name="Considine T."/>
            <person name="Cook A."/>
            <person name="Cooke P."/>
            <person name="Corum B."/>
            <person name="Cuomo C."/>
            <person name="David R."/>
            <person name="Dawoe T."/>
            <person name="Degray S."/>
            <person name="Dodge S."/>
            <person name="Dooley K."/>
            <person name="Dorje P."/>
            <person name="Dorjee K."/>
            <person name="Dorris L."/>
            <person name="Duffey N."/>
            <person name="Dupes A."/>
            <person name="Elkins T."/>
            <person name="Engels R."/>
            <person name="Erickson J."/>
            <person name="Farina A."/>
            <person name="Faro S."/>
            <person name="Ferreira P."/>
            <person name="Fischer H."/>
            <person name="Fitzgerald M."/>
            <person name="Foley K."/>
            <person name="Gage D."/>
            <person name="Galagan J."/>
            <person name="Gearin G."/>
            <person name="Gnerre S."/>
            <person name="Gnirke A."/>
            <person name="Goyette A."/>
            <person name="Graham J."/>
            <person name="Grandbois E."/>
            <person name="Gyaltsen K."/>
            <person name="Hafez N."/>
            <person name="Hagopian D."/>
            <person name="Hagos B."/>
            <person name="Hall J."/>
            <person name="Hatcher B."/>
            <person name="Heller A."/>
            <person name="Higgins H."/>
            <person name="Honan T."/>
            <person name="Horn A."/>
            <person name="Houde N."/>
            <person name="Hughes L."/>
            <person name="Hulme W."/>
            <person name="Husby E."/>
            <person name="Iliev I."/>
            <person name="Jaffe D."/>
            <person name="Jones C."/>
            <person name="Kamal M."/>
            <person name="Kamat A."/>
            <person name="Kamvysselis M."/>
            <person name="Karlsson E."/>
            <person name="Kells C."/>
            <person name="Kieu A."/>
            <person name="Kisner P."/>
            <person name="Kodira C."/>
            <person name="Kulbokas E."/>
            <person name="Labutti K."/>
            <person name="Lama D."/>
            <person name="Landers T."/>
            <person name="Leger J."/>
            <person name="Levine S."/>
            <person name="Lewis D."/>
            <person name="Lewis T."/>
            <person name="Lindblad-toh K."/>
            <person name="Liu X."/>
            <person name="Lokyitsang T."/>
            <person name="Lokyitsang Y."/>
            <person name="Lucien O."/>
            <person name="Lui A."/>
            <person name="Ma L.J."/>
            <person name="Mabbitt R."/>
            <person name="Macdonald J."/>
            <person name="Maclean C."/>
            <person name="Major J."/>
            <person name="Manning J."/>
            <person name="Marabella R."/>
            <person name="Maru K."/>
            <person name="Matthews C."/>
            <person name="Mauceli E."/>
            <person name="Mccarthy M."/>
            <person name="Mcdonough S."/>
            <person name="Mcghee T."/>
            <person name="Meldrim J."/>
            <person name="Meneus L."/>
            <person name="Mesirov J."/>
            <person name="Mihalev A."/>
            <person name="Mihova T."/>
            <person name="Mikkelsen T."/>
            <person name="Mlenga V."/>
            <person name="Moru K."/>
            <person name="Mozes J."/>
            <person name="Mulrain L."/>
            <person name="Munson G."/>
            <person name="Naylor J."/>
            <person name="Newes C."/>
            <person name="Nguyen C."/>
            <person name="Nguyen N."/>
            <person name="Nguyen T."/>
            <person name="Nicol R."/>
            <person name="Nielsen C."/>
            <person name="Nizzari M."/>
            <person name="Norbu C."/>
            <person name="Norbu N."/>
            <person name="O'donnell P."/>
            <person name="Okoawo O."/>
            <person name="O'leary S."/>
            <person name="Omotosho B."/>
            <person name="O'neill K."/>
            <person name="Osman S."/>
            <person name="Parker S."/>
            <person name="Perrin D."/>
            <person name="Phunkhang P."/>
            <person name="Piqani B."/>
            <person name="Purcell S."/>
            <person name="Rachupka T."/>
            <person name="Ramasamy U."/>
            <person name="Rameau R."/>
            <person name="Ray V."/>
            <person name="Raymond C."/>
            <person name="Retta R."/>
            <person name="Richardson S."/>
            <person name="Rise C."/>
            <person name="Rodriguez J."/>
            <person name="Rogers J."/>
            <person name="Rogov P."/>
            <person name="Rutman M."/>
            <person name="Schupbach R."/>
            <person name="Seaman C."/>
            <person name="Settipalli S."/>
            <person name="Sharpe T."/>
            <person name="Sheridan J."/>
            <person name="Sherpa N."/>
            <person name="Shi J."/>
            <person name="Smirnov S."/>
            <person name="Smith C."/>
            <person name="Sougnez C."/>
            <person name="Spencer B."/>
            <person name="Stalker J."/>
            <person name="Stange-thomann N."/>
            <person name="Stavropoulos S."/>
            <person name="Stetson K."/>
            <person name="Stone C."/>
            <person name="Stone S."/>
            <person name="Stubbs M."/>
            <person name="Talamas J."/>
            <person name="Tchuinga P."/>
            <person name="Tenzing P."/>
            <person name="Tesfaye S."/>
            <person name="Theodore J."/>
            <person name="Thoulutsang Y."/>
            <person name="Topham K."/>
            <person name="Towey S."/>
            <person name="Tsamla T."/>
            <person name="Tsomo N."/>
            <person name="Vallee D."/>
            <person name="Vassiliev H."/>
            <person name="Venkataraman V."/>
            <person name="Vinson J."/>
            <person name="Vo A."/>
            <person name="Wade C."/>
            <person name="Wang S."/>
            <person name="Wangchuk T."/>
            <person name="Wangdi T."/>
            <person name="Whittaker C."/>
            <person name="Wilkinson J."/>
            <person name="Wu Y."/>
            <person name="Wyman D."/>
            <person name="Yadav S."/>
            <person name="Yang S."/>
            <person name="Yang X."/>
            <person name="Yeager S."/>
            <person name="Yee E."/>
            <person name="Young G."/>
            <person name="Zainoun J."/>
            <person name="Zembeck L."/>
            <person name="Zimmer A."/>
            <person name="Zody M."/>
            <person name="Lander E."/>
        </authorList>
    </citation>
    <scope>NUCLEOTIDE SEQUENCE [LARGE SCALE GENOMIC DNA]</scope>
</reference>
<keyword evidence="3" id="KW-1185">Reference proteome</keyword>
<dbReference type="GeneTree" id="ENSGT00730000113653"/>
<dbReference type="AlphaFoldDB" id="H2Y481"/>
<protein>
    <recommendedName>
        <fullName evidence="1">LCCL domain-containing protein</fullName>
    </recommendedName>
</protein>
<dbReference type="InterPro" id="IPR004043">
    <property type="entry name" value="LCCL"/>
</dbReference>
<organism evidence="2 3">
    <name type="scientific">Ciona savignyi</name>
    <name type="common">Pacific transparent sea squirt</name>
    <dbReference type="NCBI Taxonomy" id="51511"/>
    <lineage>
        <taxon>Eukaryota</taxon>
        <taxon>Metazoa</taxon>
        <taxon>Chordata</taxon>
        <taxon>Tunicata</taxon>
        <taxon>Ascidiacea</taxon>
        <taxon>Phlebobranchia</taxon>
        <taxon>Cionidae</taxon>
        <taxon>Ciona</taxon>
    </lineage>
</organism>
<dbReference type="Gene3D" id="2.170.130.20">
    <property type="entry name" value="LCCL-like domain"/>
    <property type="match status" value="1"/>
</dbReference>
<dbReference type="Ensembl" id="ENSCSAVT00000000130.1">
    <property type="protein sequence ID" value="ENSCSAVP00000000129.1"/>
    <property type="gene ID" value="ENSCSAVG00000000064.1"/>
</dbReference>
<reference evidence="2" key="3">
    <citation type="submission" date="2025-09" db="UniProtKB">
        <authorList>
            <consortium name="Ensembl"/>
        </authorList>
    </citation>
    <scope>IDENTIFICATION</scope>
</reference>
<accession>H2Y481</accession>
<dbReference type="Proteomes" id="UP000007875">
    <property type="component" value="Unassembled WGS sequence"/>
</dbReference>
<feature type="domain" description="LCCL" evidence="1">
    <location>
        <begin position="30"/>
        <end position="106"/>
    </location>
</feature>
<evidence type="ECO:0000313" key="3">
    <source>
        <dbReference type="Proteomes" id="UP000007875"/>
    </source>
</evidence>
<name>H2Y481_CIOSA</name>
<dbReference type="STRING" id="51511.ENSCSAVP00000000129"/>
<dbReference type="Pfam" id="PF03815">
    <property type="entry name" value="LCCL"/>
    <property type="match status" value="1"/>
</dbReference>
<dbReference type="InterPro" id="IPR051957">
    <property type="entry name" value="CRISP-LCCL_domain"/>
</dbReference>
<dbReference type="OMA" id="IWAGKYL"/>
<dbReference type="PROSITE" id="PS50820">
    <property type="entry name" value="LCCL"/>
    <property type="match status" value="1"/>
</dbReference>
<dbReference type="SMART" id="SM00603">
    <property type="entry name" value="LCCL"/>
    <property type="match status" value="1"/>
</dbReference>
<dbReference type="HOGENOM" id="CLU_2164039_0_0_1"/>
<sequence>RSYKQICNLYYKSIAWAQDKDIWAGKYLALCPANCNNLTIASLNLYGYLVYRGDSRVCQAAIHSGYLNATTGGIVKIQKVSGVQKYLNITRFGLTSLPSGYFPSSFTITKI</sequence>
<dbReference type="PANTHER" id="PTHR31331">
    <property type="entry name" value="LCCL DOMAIN PROTEIN (AFU_ORTHOLOGUE AFUA_5G08630)"/>
    <property type="match status" value="1"/>
</dbReference>
<proteinExistence type="predicted"/>
<evidence type="ECO:0000259" key="1">
    <source>
        <dbReference type="PROSITE" id="PS50820"/>
    </source>
</evidence>
<dbReference type="SUPFAM" id="SSF69848">
    <property type="entry name" value="LCCL domain"/>
    <property type="match status" value="1"/>
</dbReference>